<protein>
    <submittedName>
        <fullName evidence="1">Uncharacterized protein</fullName>
    </submittedName>
</protein>
<accession>A0A6J5N2G2</accession>
<organism evidence="1">
    <name type="scientific">uncultured Caudovirales phage</name>
    <dbReference type="NCBI Taxonomy" id="2100421"/>
    <lineage>
        <taxon>Viruses</taxon>
        <taxon>Duplodnaviria</taxon>
        <taxon>Heunggongvirae</taxon>
        <taxon>Uroviricota</taxon>
        <taxon>Caudoviricetes</taxon>
        <taxon>Peduoviridae</taxon>
        <taxon>Maltschvirus</taxon>
        <taxon>Maltschvirus maltsch</taxon>
    </lineage>
</organism>
<evidence type="ECO:0000313" key="1">
    <source>
        <dbReference type="EMBL" id="CAB4152527.1"/>
    </source>
</evidence>
<gene>
    <name evidence="1" type="ORF">UFOVP602_10</name>
</gene>
<name>A0A6J5N2G2_9CAUD</name>
<proteinExistence type="predicted"/>
<dbReference type="EMBL" id="LR796591">
    <property type="protein sequence ID" value="CAB4152527.1"/>
    <property type="molecule type" value="Genomic_DNA"/>
</dbReference>
<reference evidence="1" key="1">
    <citation type="submission" date="2020-04" db="EMBL/GenBank/DDBJ databases">
        <authorList>
            <person name="Chiriac C."/>
            <person name="Salcher M."/>
            <person name="Ghai R."/>
            <person name="Kavagutti S V."/>
        </authorList>
    </citation>
    <scope>NUCLEOTIDE SEQUENCE</scope>
</reference>
<sequence>MNQAEAIAAAKSLGPEWKWVAMDENRHWYAYDEKPELPLFDNGEWFPPQMSHRLNDHDVEWRDTLVEVTQ</sequence>